<evidence type="ECO:0000256" key="5">
    <source>
        <dbReference type="ARBA" id="ARBA00022679"/>
    </source>
</evidence>
<dbReference type="SUPFAM" id="SSF51717">
    <property type="entry name" value="Dihydropteroate synthetase-like"/>
    <property type="match status" value="1"/>
</dbReference>
<evidence type="ECO:0000256" key="4">
    <source>
        <dbReference type="ARBA" id="ARBA00012458"/>
    </source>
</evidence>
<name>A0A381T457_9ZZZZ</name>
<dbReference type="EC" id="2.5.1.15" evidence="4"/>
<dbReference type="PROSITE" id="PS00793">
    <property type="entry name" value="DHPS_2"/>
    <property type="match status" value="1"/>
</dbReference>
<evidence type="ECO:0000256" key="8">
    <source>
        <dbReference type="ARBA" id="ARBA00022909"/>
    </source>
</evidence>
<dbReference type="GO" id="GO:0004156">
    <property type="term" value="F:dihydropteroate synthase activity"/>
    <property type="evidence" value="ECO:0007669"/>
    <property type="project" value="UniProtKB-EC"/>
</dbReference>
<dbReference type="AlphaFoldDB" id="A0A381T457"/>
<dbReference type="GO" id="GO:0046872">
    <property type="term" value="F:metal ion binding"/>
    <property type="evidence" value="ECO:0007669"/>
    <property type="project" value="UniProtKB-KW"/>
</dbReference>
<dbReference type="EMBL" id="UINC01003693">
    <property type="protein sequence ID" value="SVA08483.1"/>
    <property type="molecule type" value="Genomic_DNA"/>
</dbReference>
<keyword evidence="6" id="KW-0479">Metal-binding</keyword>
<evidence type="ECO:0000256" key="1">
    <source>
        <dbReference type="ARBA" id="ARBA00000012"/>
    </source>
</evidence>
<dbReference type="CDD" id="cd00739">
    <property type="entry name" value="DHPS"/>
    <property type="match status" value="1"/>
</dbReference>
<proteinExistence type="predicted"/>
<keyword evidence="5" id="KW-0808">Transferase</keyword>
<dbReference type="GO" id="GO:0005829">
    <property type="term" value="C:cytosol"/>
    <property type="evidence" value="ECO:0007669"/>
    <property type="project" value="TreeGrafter"/>
</dbReference>
<gene>
    <name evidence="10" type="ORF">METZ01_LOCUS61337</name>
</gene>
<protein>
    <recommendedName>
        <fullName evidence="4">dihydropteroate synthase</fullName>
        <ecNumber evidence="4">2.5.1.15</ecNumber>
    </recommendedName>
</protein>
<organism evidence="10">
    <name type="scientific">marine metagenome</name>
    <dbReference type="NCBI Taxonomy" id="408172"/>
    <lineage>
        <taxon>unclassified sequences</taxon>
        <taxon>metagenomes</taxon>
        <taxon>ecological metagenomes</taxon>
    </lineage>
</organism>
<dbReference type="Pfam" id="PF00809">
    <property type="entry name" value="Pterin_bind"/>
    <property type="match status" value="1"/>
</dbReference>
<evidence type="ECO:0000256" key="7">
    <source>
        <dbReference type="ARBA" id="ARBA00022842"/>
    </source>
</evidence>
<feature type="domain" description="Pterin-binding" evidence="9">
    <location>
        <begin position="14"/>
        <end position="267"/>
    </location>
</feature>
<dbReference type="InterPro" id="IPR045031">
    <property type="entry name" value="DHP_synth-like"/>
</dbReference>
<dbReference type="NCBIfam" id="TIGR01496">
    <property type="entry name" value="DHPS"/>
    <property type="match status" value="1"/>
</dbReference>
<dbReference type="PANTHER" id="PTHR20941">
    <property type="entry name" value="FOLATE SYNTHESIS PROTEINS"/>
    <property type="match status" value="1"/>
</dbReference>
<accession>A0A381T457</accession>
<dbReference type="PANTHER" id="PTHR20941:SF1">
    <property type="entry name" value="FOLIC ACID SYNTHESIS PROTEIN FOL1"/>
    <property type="match status" value="1"/>
</dbReference>
<dbReference type="PROSITE" id="PS50972">
    <property type="entry name" value="PTERIN_BINDING"/>
    <property type="match status" value="1"/>
</dbReference>
<dbReference type="GO" id="GO:0046654">
    <property type="term" value="P:tetrahydrofolate biosynthetic process"/>
    <property type="evidence" value="ECO:0007669"/>
    <property type="project" value="TreeGrafter"/>
</dbReference>
<dbReference type="Gene3D" id="3.20.20.20">
    <property type="entry name" value="Dihydropteroate synthase-like"/>
    <property type="match status" value="1"/>
</dbReference>
<dbReference type="InterPro" id="IPR000489">
    <property type="entry name" value="Pterin-binding_dom"/>
</dbReference>
<comment type="pathway">
    <text evidence="3">Cofactor biosynthesis; tetrahydrofolate biosynthesis; 7,8-dihydrofolate from 2-amino-4-hydroxy-6-hydroxymethyl-7,8-dihydropteridine diphosphate and 4-aminobenzoate: step 1/2.</text>
</comment>
<sequence length="280" mass="29933">MAFSFGDLAGSGSIAVMGIINLSPDSFYSRSSLSSTSEVFRTAEKMIDEGAHILDVGAESTRPGSRGISVKLELERLLPVITKLTKEFNVPISVDTYKPDVALVALQEGATVINDISALGAGDKMANVVSQHKAGIVLMHMQGTPETMQNNPYYKDVCMEVLDFLSQRIMLAEKAGVEPESIAIDPGIGFGKTLTHNIDLIAKLDQLKILDKQILLGVSRKSFTGDILNLEPADRLEGSIAAGIVGIINGANILRVHDVGPTMRAVLVAQALMKASQKND</sequence>
<comment type="catalytic activity">
    <reaction evidence="1">
        <text>(7,8-dihydropterin-6-yl)methyl diphosphate + 4-aminobenzoate = 7,8-dihydropteroate + diphosphate</text>
        <dbReference type="Rhea" id="RHEA:19949"/>
        <dbReference type="ChEBI" id="CHEBI:17836"/>
        <dbReference type="ChEBI" id="CHEBI:17839"/>
        <dbReference type="ChEBI" id="CHEBI:33019"/>
        <dbReference type="ChEBI" id="CHEBI:72950"/>
        <dbReference type="EC" id="2.5.1.15"/>
    </reaction>
</comment>
<reference evidence="10" key="1">
    <citation type="submission" date="2018-05" db="EMBL/GenBank/DDBJ databases">
        <authorList>
            <person name="Lanie J.A."/>
            <person name="Ng W.-L."/>
            <person name="Kazmierczak K.M."/>
            <person name="Andrzejewski T.M."/>
            <person name="Davidsen T.M."/>
            <person name="Wayne K.J."/>
            <person name="Tettelin H."/>
            <person name="Glass J.I."/>
            <person name="Rusch D."/>
            <person name="Podicherti R."/>
            <person name="Tsui H.-C.T."/>
            <person name="Winkler M.E."/>
        </authorList>
    </citation>
    <scope>NUCLEOTIDE SEQUENCE</scope>
</reference>
<evidence type="ECO:0000256" key="3">
    <source>
        <dbReference type="ARBA" id="ARBA00004763"/>
    </source>
</evidence>
<dbReference type="InterPro" id="IPR011005">
    <property type="entry name" value="Dihydropteroate_synth-like_sf"/>
</dbReference>
<evidence type="ECO:0000256" key="2">
    <source>
        <dbReference type="ARBA" id="ARBA00001946"/>
    </source>
</evidence>
<evidence type="ECO:0000313" key="10">
    <source>
        <dbReference type="EMBL" id="SVA08483.1"/>
    </source>
</evidence>
<evidence type="ECO:0000256" key="6">
    <source>
        <dbReference type="ARBA" id="ARBA00022723"/>
    </source>
</evidence>
<dbReference type="InterPro" id="IPR006390">
    <property type="entry name" value="DHP_synth_dom"/>
</dbReference>
<comment type="cofactor">
    <cofactor evidence="2">
        <name>Mg(2+)</name>
        <dbReference type="ChEBI" id="CHEBI:18420"/>
    </cofactor>
</comment>
<keyword evidence="7" id="KW-0460">Magnesium</keyword>
<evidence type="ECO:0000259" key="9">
    <source>
        <dbReference type="PROSITE" id="PS50972"/>
    </source>
</evidence>
<keyword evidence="8" id="KW-0289">Folate biosynthesis</keyword>
<dbReference type="GO" id="GO:0046656">
    <property type="term" value="P:folic acid biosynthetic process"/>
    <property type="evidence" value="ECO:0007669"/>
    <property type="project" value="UniProtKB-KW"/>
</dbReference>